<comment type="caution">
    <text evidence="1">The sequence shown here is derived from an EMBL/GenBank/DDBJ whole genome shotgun (WGS) entry which is preliminary data.</text>
</comment>
<dbReference type="Proteomes" id="UP001297600">
    <property type="component" value="Unassembled WGS sequence"/>
</dbReference>
<evidence type="ECO:0000313" key="1">
    <source>
        <dbReference type="EMBL" id="MCG5031206.1"/>
    </source>
</evidence>
<protein>
    <submittedName>
        <fullName evidence="1">5'-nucleotidase</fullName>
    </submittedName>
</protein>
<dbReference type="Pfam" id="PF06189">
    <property type="entry name" value="5-nucleotidase"/>
    <property type="match status" value="1"/>
</dbReference>
<dbReference type="EMBL" id="JAKNCT010000007">
    <property type="protein sequence ID" value="MCG5031206.1"/>
    <property type="molecule type" value="Genomic_DNA"/>
</dbReference>
<evidence type="ECO:0000313" key="2">
    <source>
        <dbReference type="Proteomes" id="UP001297600"/>
    </source>
</evidence>
<dbReference type="PANTHER" id="PTHR31367">
    <property type="entry name" value="CYTOSOLIC 5'-NUCLEOTIDASE 1 FAMILY MEMBER"/>
    <property type="match status" value="1"/>
</dbReference>
<organism evidence="1 2">
    <name type="scientific">Mesosutterella porci</name>
    <dbReference type="NCBI Taxonomy" id="2915351"/>
    <lineage>
        <taxon>Bacteria</taxon>
        <taxon>Pseudomonadati</taxon>
        <taxon>Pseudomonadota</taxon>
        <taxon>Betaproteobacteria</taxon>
        <taxon>Burkholderiales</taxon>
        <taxon>Sutterellaceae</taxon>
        <taxon>Mesosutterella</taxon>
    </lineage>
</organism>
<gene>
    <name evidence="1" type="ORF">MAF45_07085</name>
</gene>
<dbReference type="RefSeq" id="WP_237978903.1">
    <property type="nucleotide sequence ID" value="NZ_JAKNCT010000007.1"/>
</dbReference>
<dbReference type="InterPro" id="IPR010394">
    <property type="entry name" value="5-nucleotidase"/>
</dbReference>
<accession>A0ABS9MRG3</accession>
<name>A0ABS9MRG3_9BURK</name>
<proteinExistence type="predicted"/>
<keyword evidence="2" id="KW-1185">Reference proteome</keyword>
<dbReference type="PANTHER" id="PTHR31367:SF5">
    <property type="entry name" value="CYTOSOLIC 5'-NUCLEOTIDASE 1A"/>
    <property type="match status" value="1"/>
</dbReference>
<sequence length="315" mass="35256">MTTSATLQQRDKQDKLIVAVSSRALFDLEKEHGLFETKGVSAYRKFQIAHMNEPLKPGVAFPFISRLLKLNEIFPDKSPVRVVVLSRNSPETGQRFFNSCRYYKLPITTGAFTSGQSTFPFLQAFNACLFLSANRQSVIQANACGLPAGLVLPSNFKDTEHDVGLRIAFDFDGVIADDEAERKFQTEGIQAFQRQETDKRLQPLKAGPLQTLFSKLSEIQKLDAEKGKNDPYYLPALRIAIVTSRGAPSEQRLITTLKSFGMYAAELFLMDGLPKDKVLEVLKPHIFFDDQLRHLTSESVPSVLVPFGINSVTFD</sequence>
<reference evidence="1 2" key="1">
    <citation type="submission" date="2022-02" db="EMBL/GenBank/DDBJ databases">
        <title>Mesosutterella porci, a novel member of the family Sutterellaceae from pig feces.</title>
        <authorList>
            <person name="Wylensek D."/>
            <person name="Clavel T."/>
        </authorList>
    </citation>
    <scope>NUCLEOTIDE SEQUENCE [LARGE SCALE GENOMIC DNA]</scope>
    <source>
        <strain evidence="2">oilRF-744-wt-GAM-9</strain>
    </source>
</reference>